<reference evidence="2" key="1">
    <citation type="journal article" date="2014" name="Int. J. Syst. Evol. Microbiol.">
        <title>Complete genome sequence of Corynebacterium casei LMG S-19264T (=DSM 44701T), isolated from a smear-ripened cheese.</title>
        <authorList>
            <consortium name="US DOE Joint Genome Institute (JGI-PGF)"/>
            <person name="Walter F."/>
            <person name="Albersmeier A."/>
            <person name="Kalinowski J."/>
            <person name="Ruckert C."/>
        </authorList>
    </citation>
    <scope>NUCLEOTIDE SEQUENCE</scope>
    <source>
        <strain evidence="2">CGMCC 1.15760</strain>
    </source>
</reference>
<gene>
    <name evidence="2" type="ORF">GCM10007425_12130</name>
</gene>
<keyword evidence="1" id="KW-0472">Membrane</keyword>
<keyword evidence="1" id="KW-0812">Transmembrane</keyword>
<sequence length="130" mass="15405">MAIIIALNRLIEERKHHHTTAYYMKRVDVEVKASQSSSLVPVLTYWLDEEEVTDAILQLRLSPQLPSSYIEDYDEFQTMLFAKEQLAIQKLYEQTSLEPPLKKRYQRIIWPIFIAFIMVSPIIIIAFLYR</sequence>
<dbReference type="EMBL" id="BMJT01000003">
    <property type="protein sequence ID" value="GGG19166.1"/>
    <property type="molecule type" value="Genomic_DNA"/>
</dbReference>
<evidence type="ECO:0000256" key="1">
    <source>
        <dbReference type="SAM" id="Phobius"/>
    </source>
</evidence>
<dbReference type="Proteomes" id="UP000616608">
    <property type="component" value="Unassembled WGS sequence"/>
</dbReference>
<keyword evidence="1" id="KW-1133">Transmembrane helix</keyword>
<evidence type="ECO:0000313" key="2">
    <source>
        <dbReference type="EMBL" id="GGG19166.1"/>
    </source>
</evidence>
<comment type="caution">
    <text evidence="2">The sequence shown here is derived from an EMBL/GenBank/DDBJ whole genome shotgun (WGS) entry which is preliminary data.</text>
</comment>
<evidence type="ECO:0000313" key="3">
    <source>
        <dbReference type="Proteomes" id="UP000616608"/>
    </source>
</evidence>
<feature type="transmembrane region" description="Helical" evidence="1">
    <location>
        <begin position="108"/>
        <end position="129"/>
    </location>
</feature>
<accession>A0A917G2F9</accession>
<name>A0A917G2F9_9BACI</name>
<organism evidence="2 3">
    <name type="scientific">Lysinibacillus alkalisoli</name>
    <dbReference type="NCBI Taxonomy" id="1911548"/>
    <lineage>
        <taxon>Bacteria</taxon>
        <taxon>Bacillati</taxon>
        <taxon>Bacillota</taxon>
        <taxon>Bacilli</taxon>
        <taxon>Bacillales</taxon>
        <taxon>Bacillaceae</taxon>
        <taxon>Lysinibacillus</taxon>
    </lineage>
</organism>
<dbReference type="AlphaFoldDB" id="A0A917G2F9"/>
<proteinExistence type="predicted"/>
<dbReference type="RefSeq" id="WP_188614129.1">
    <property type="nucleotide sequence ID" value="NZ_BMJT01000003.1"/>
</dbReference>
<reference evidence="2" key="2">
    <citation type="submission" date="2020-09" db="EMBL/GenBank/DDBJ databases">
        <authorList>
            <person name="Sun Q."/>
            <person name="Zhou Y."/>
        </authorList>
    </citation>
    <scope>NUCLEOTIDE SEQUENCE</scope>
    <source>
        <strain evidence="2">CGMCC 1.15760</strain>
    </source>
</reference>
<keyword evidence="3" id="KW-1185">Reference proteome</keyword>
<protein>
    <submittedName>
        <fullName evidence="2">Uncharacterized protein</fullName>
    </submittedName>
</protein>